<dbReference type="GO" id="GO:0070008">
    <property type="term" value="F:serine-type exopeptidase activity"/>
    <property type="evidence" value="ECO:0007669"/>
    <property type="project" value="InterPro"/>
</dbReference>
<dbReference type="SUPFAM" id="SSF53474">
    <property type="entry name" value="alpha/beta-Hydrolases"/>
    <property type="match status" value="2"/>
</dbReference>
<comment type="similarity">
    <text evidence="1">Belongs to the peptidase S28 family.</text>
</comment>
<dbReference type="FunFam" id="1.20.120.980:FF:000006">
    <property type="entry name" value="Serine carboxypeptidase S28 family protein"/>
    <property type="match status" value="1"/>
</dbReference>
<protein>
    <recommendedName>
        <fullName evidence="9">Lysosomal Pro-X carboxypeptidase</fullName>
    </recommendedName>
</protein>
<evidence type="ECO:0000256" key="3">
    <source>
        <dbReference type="ARBA" id="ARBA00022729"/>
    </source>
</evidence>
<sequence length="917" mass="103459">MKFSNISRSKILLLLLSYNILTNNNIIASSSSNSSLKNNNFFTKIPRLSPTGDRLFLHNPETLISGASIFDDFETFFYNQTLDHFNYRPESYSTFEQRYLVNSKFWNNNNKLGPIFAYLGAEEPIDQDIPTIGFLTDNAPSFKALIVFIEHRYYGKSIPFGSREEAVLSNASTLGYFNSAQALTDYANILLHIKSTYQAPNSPIIVIGGSYGGMLASWFRLKYPHIALGALASSAPILYFDDITPQNGYYSIVTKDFREASENCYETILKSWSQIDKVAALPNGLSILTNKFKTCSPLKNSSELKDYFGTIYATAAQYNSPPKYPVNIICEAIDHNHHNDDDILDKIFSGLSAYDPNKTCYVNPPKIPTETDQGWKWQTCSEMVIPIGIENDTMFEAYPFKVEDFIKDCKDSYGVPPRPHWVTSYYGGHDIKLILNRFGSNIIFSNGLRDPYSSGGVLENISDSILAIKTTNGSHCLDILGRKSSDPDWLLFNKIPRLGLTRDRLFLHNPETLPEVSISKDLETFFYNQTLDHFNYREESYTIFQQRYLVNSKYWGGPNAPIFAYLGAEASIDYDINDIGFINENAPHFKALITCNGISQIFEQRYLVNSKYWGGPNAPIFAYLGAEASIDYDINDIGFINENAPHFKALIKTYKAQYSPIIVIGASYGGMLASWFRLKYPHIAHAALASSAPILYFDDITPQNAYFDIVSKDFREVSESCYQTIVKSWSEIDKVAAMVDGLSILSKKFNTCRVLESTSKLKNYLGGVYTSAAQYNSPPTYPVNMVCGGIDSNSNSNATILDKIFSGLKAYFSNTNTTCYVNKPTNLTETDEGWSWQTCSEMVFPIGIGNNTMFESQPFDLQDYINDCKDYYGISPRPHWATTYYGGHGLGEHIRQHFGHQNNQRVSLFGYSSIRNK</sequence>
<reference evidence="7 8" key="1">
    <citation type="journal article" date="2020" name="bioRxiv">
        <title>Sequence and annotation of 42 cannabis genomes reveals extensive copy number variation in cannabinoid synthesis and pathogen resistance genes.</title>
        <authorList>
            <person name="Mckernan K.J."/>
            <person name="Helbert Y."/>
            <person name="Kane L.T."/>
            <person name="Ebling H."/>
            <person name="Zhang L."/>
            <person name="Liu B."/>
            <person name="Eaton Z."/>
            <person name="Mclaughlin S."/>
            <person name="Kingan S."/>
            <person name="Baybayan P."/>
            <person name="Concepcion G."/>
            <person name="Jordan M."/>
            <person name="Riva A."/>
            <person name="Barbazuk W."/>
            <person name="Harkins T."/>
        </authorList>
    </citation>
    <scope>NUCLEOTIDE SEQUENCE [LARGE SCALE GENOMIC DNA]</scope>
    <source>
        <strain evidence="8">cv. Jamaican Lion 4</strain>
        <tissue evidence="7">Leaf</tissue>
    </source>
</reference>
<dbReference type="InterPro" id="IPR008758">
    <property type="entry name" value="Peptidase_S28"/>
</dbReference>
<comment type="caution">
    <text evidence="7">The sequence shown here is derived from an EMBL/GenBank/DDBJ whole genome shotgun (WGS) entry which is preliminary data.</text>
</comment>
<evidence type="ECO:0000256" key="5">
    <source>
        <dbReference type="ARBA" id="ARBA00023180"/>
    </source>
</evidence>
<dbReference type="PANTHER" id="PTHR11010:SF96">
    <property type="entry name" value="LYSOSOMAL PRO-X CARBOXYPEPTIDASE-LIKE ISOFORM X1"/>
    <property type="match status" value="1"/>
</dbReference>
<dbReference type="GO" id="GO:0006508">
    <property type="term" value="P:proteolysis"/>
    <property type="evidence" value="ECO:0007669"/>
    <property type="project" value="UniProtKB-KW"/>
</dbReference>
<keyword evidence="2" id="KW-0645">Protease</keyword>
<evidence type="ECO:0000313" key="8">
    <source>
        <dbReference type="Proteomes" id="UP000583929"/>
    </source>
</evidence>
<dbReference type="EMBL" id="JAATIQ010000062">
    <property type="protein sequence ID" value="KAF4390839.1"/>
    <property type="molecule type" value="Genomic_DNA"/>
</dbReference>
<dbReference type="Gene3D" id="1.20.120.980">
    <property type="entry name" value="Serine carboxypeptidase S28, SKS domain"/>
    <property type="match status" value="1"/>
</dbReference>
<feature type="signal peptide" evidence="6">
    <location>
        <begin position="1"/>
        <end position="22"/>
    </location>
</feature>
<evidence type="ECO:0008006" key="9">
    <source>
        <dbReference type="Google" id="ProtNLM"/>
    </source>
</evidence>
<dbReference type="Pfam" id="PF05577">
    <property type="entry name" value="Peptidase_S28"/>
    <property type="match status" value="3"/>
</dbReference>
<keyword evidence="4" id="KW-0378">Hydrolase</keyword>
<dbReference type="GO" id="GO:0008239">
    <property type="term" value="F:dipeptidyl-peptidase activity"/>
    <property type="evidence" value="ECO:0007669"/>
    <property type="project" value="TreeGrafter"/>
</dbReference>
<keyword evidence="5" id="KW-0325">Glycoprotein</keyword>
<keyword evidence="8" id="KW-1185">Reference proteome</keyword>
<dbReference type="AlphaFoldDB" id="A0A7J6H8P8"/>
<feature type="chain" id="PRO_5029469485" description="Lysosomal Pro-X carboxypeptidase" evidence="6">
    <location>
        <begin position="23"/>
        <end position="917"/>
    </location>
</feature>
<dbReference type="Proteomes" id="UP000583929">
    <property type="component" value="Unassembled WGS sequence"/>
</dbReference>
<dbReference type="Gene3D" id="3.40.50.1820">
    <property type="entry name" value="alpha/beta hydrolase"/>
    <property type="match status" value="5"/>
</dbReference>
<name>A0A7J6H8P8_CANSA</name>
<evidence type="ECO:0000313" key="7">
    <source>
        <dbReference type="EMBL" id="KAF4390839.1"/>
    </source>
</evidence>
<dbReference type="InterPro" id="IPR042269">
    <property type="entry name" value="Ser_carbopepase_S28_SKS"/>
</dbReference>
<dbReference type="PANTHER" id="PTHR11010">
    <property type="entry name" value="PROTEASE S28 PRO-X CARBOXYPEPTIDASE-RELATED"/>
    <property type="match status" value="1"/>
</dbReference>
<keyword evidence="3 6" id="KW-0732">Signal</keyword>
<evidence type="ECO:0000256" key="6">
    <source>
        <dbReference type="SAM" id="SignalP"/>
    </source>
</evidence>
<dbReference type="InterPro" id="IPR029058">
    <property type="entry name" value="AB_hydrolase_fold"/>
</dbReference>
<accession>A0A7J6H8P8</accession>
<evidence type="ECO:0000256" key="4">
    <source>
        <dbReference type="ARBA" id="ARBA00022801"/>
    </source>
</evidence>
<gene>
    <name evidence="7" type="ORF">G4B88_015729</name>
</gene>
<proteinExistence type="inferred from homology"/>
<evidence type="ECO:0000256" key="2">
    <source>
        <dbReference type="ARBA" id="ARBA00022670"/>
    </source>
</evidence>
<organism evidence="7 8">
    <name type="scientific">Cannabis sativa</name>
    <name type="common">Hemp</name>
    <name type="synonym">Marijuana</name>
    <dbReference type="NCBI Taxonomy" id="3483"/>
    <lineage>
        <taxon>Eukaryota</taxon>
        <taxon>Viridiplantae</taxon>
        <taxon>Streptophyta</taxon>
        <taxon>Embryophyta</taxon>
        <taxon>Tracheophyta</taxon>
        <taxon>Spermatophyta</taxon>
        <taxon>Magnoliopsida</taxon>
        <taxon>eudicotyledons</taxon>
        <taxon>Gunneridae</taxon>
        <taxon>Pentapetalae</taxon>
        <taxon>rosids</taxon>
        <taxon>fabids</taxon>
        <taxon>Rosales</taxon>
        <taxon>Cannabaceae</taxon>
        <taxon>Cannabis</taxon>
    </lineage>
</organism>
<evidence type="ECO:0000256" key="1">
    <source>
        <dbReference type="ARBA" id="ARBA00011079"/>
    </source>
</evidence>